<feature type="compositionally biased region" description="Polar residues" evidence="1">
    <location>
        <begin position="139"/>
        <end position="151"/>
    </location>
</feature>
<dbReference type="OrthoDB" id="4344543at2759"/>
<dbReference type="VEuPathDB" id="FungiDB:ACLA_024140"/>
<dbReference type="HOGENOM" id="CLU_871464_0_0_1"/>
<keyword evidence="4" id="KW-1185">Reference proteome</keyword>
<dbReference type="eggNOG" id="ENOG502RNU9">
    <property type="taxonomic scope" value="Eukaryota"/>
</dbReference>
<dbReference type="EMBL" id="DS027059">
    <property type="protein sequence ID" value="EAW07699.1"/>
    <property type="molecule type" value="Genomic_DNA"/>
</dbReference>
<evidence type="ECO:0000313" key="3">
    <source>
        <dbReference type="EMBL" id="EAW07699.1"/>
    </source>
</evidence>
<feature type="chain" id="PRO_5002633774" description="GPI anchored protein" evidence="2">
    <location>
        <begin position="30"/>
        <end position="312"/>
    </location>
</feature>
<evidence type="ECO:0000313" key="4">
    <source>
        <dbReference type="Proteomes" id="UP000006701"/>
    </source>
</evidence>
<dbReference type="OMA" id="ACHVAID"/>
<feature type="region of interest" description="Disordered" evidence="1">
    <location>
        <begin position="55"/>
        <end position="74"/>
    </location>
</feature>
<gene>
    <name evidence="3" type="ORF">ACLA_024140</name>
</gene>
<evidence type="ECO:0000256" key="2">
    <source>
        <dbReference type="SAM" id="SignalP"/>
    </source>
</evidence>
<feature type="signal peptide" evidence="2">
    <location>
        <begin position="1"/>
        <end position="29"/>
    </location>
</feature>
<evidence type="ECO:0000256" key="1">
    <source>
        <dbReference type="SAM" id="MobiDB-lite"/>
    </source>
</evidence>
<keyword evidence="2" id="KW-0732">Signal</keyword>
<organism evidence="3 4">
    <name type="scientific">Aspergillus clavatus (strain ATCC 1007 / CBS 513.65 / DSM 816 / NCTC 3887 / NRRL 1 / QM 1276 / 107)</name>
    <dbReference type="NCBI Taxonomy" id="344612"/>
    <lineage>
        <taxon>Eukaryota</taxon>
        <taxon>Fungi</taxon>
        <taxon>Dikarya</taxon>
        <taxon>Ascomycota</taxon>
        <taxon>Pezizomycotina</taxon>
        <taxon>Eurotiomycetes</taxon>
        <taxon>Eurotiomycetidae</taxon>
        <taxon>Eurotiales</taxon>
        <taxon>Aspergillaceae</taxon>
        <taxon>Aspergillus</taxon>
        <taxon>Aspergillus subgen. Fumigati</taxon>
    </lineage>
</organism>
<dbReference type="GeneID" id="4701618"/>
<reference evidence="3 4" key="1">
    <citation type="journal article" date="2008" name="PLoS Genet.">
        <title>Genomic islands in the pathogenic filamentous fungus Aspergillus fumigatus.</title>
        <authorList>
            <person name="Fedorova N.D."/>
            <person name="Khaldi N."/>
            <person name="Joardar V.S."/>
            <person name="Maiti R."/>
            <person name="Amedeo P."/>
            <person name="Anderson M.J."/>
            <person name="Crabtree J."/>
            <person name="Silva J.C."/>
            <person name="Badger J.H."/>
            <person name="Albarraq A."/>
            <person name="Angiuoli S."/>
            <person name="Bussey H."/>
            <person name="Bowyer P."/>
            <person name="Cotty P.J."/>
            <person name="Dyer P.S."/>
            <person name="Egan A."/>
            <person name="Galens K."/>
            <person name="Fraser-Liggett C.M."/>
            <person name="Haas B.J."/>
            <person name="Inman J.M."/>
            <person name="Kent R."/>
            <person name="Lemieux S."/>
            <person name="Malavazi I."/>
            <person name="Orvis J."/>
            <person name="Roemer T."/>
            <person name="Ronning C.M."/>
            <person name="Sundaram J.P."/>
            <person name="Sutton G."/>
            <person name="Turner G."/>
            <person name="Venter J.C."/>
            <person name="White O.R."/>
            <person name="Whitty B.R."/>
            <person name="Youngman P."/>
            <person name="Wolfe K.H."/>
            <person name="Goldman G.H."/>
            <person name="Wortman J.R."/>
            <person name="Jiang B."/>
            <person name="Denning D.W."/>
            <person name="Nierman W.C."/>
        </authorList>
    </citation>
    <scope>NUCLEOTIDE SEQUENCE [LARGE SCALE GENOMIC DNA]</scope>
    <source>
        <strain evidence="4">ATCC 1007 / CBS 513.65 / DSM 816 / NCTC 3887 / NRRL 1</strain>
    </source>
</reference>
<dbReference type="AlphaFoldDB" id="A1CPX8"/>
<feature type="region of interest" description="Disordered" evidence="1">
    <location>
        <begin position="139"/>
        <end position="182"/>
    </location>
</feature>
<evidence type="ECO:0008006" key="5">
    <source>
        <dbReference type="Google" id="ProtNLM"/>
    </source>
</evidence>
<dbReference type="Proteomes" id="UP000006701">
    <property type="component" value="Unassembled WGS sequence"/>
</dbReference>
<sequence length="312" mass="33988">MRSGLRKPGAIPFIALILFSILSLVPSLAKEWDFYNLQIGYRGLSRNEVRHLSPMKDGSIDVRPRTRSTGPQCKSWPDCKMRPRRASSVASPVSAVERVTIIDSDPIPLAVTKPSSLARGVRAFKTFLIKNWDEYQIPQPVSTKSAPTEASRSLPPLANSSLIPGTHASEEQSPITNQSTPAPNRLLDQYRIRFASGYHDAWQQACRVTAGFLENLLASTGAISSHSNISIPVSQSRATPPLFMELEDGVRPLMGAILQITSADVPSESTNLLNETTAAGQPDVARVDPEPKKMRGSCMAIVIGLVAGVMWF</sequence>
<feature type="compositionally biased region" description="Polar residues" evidence="1">
    <location>
        <begin position="171"/>
        <end position="182"/>
    </location>
</feature>
<protein>
    <recommendedName>
        <fullName evidence="5">GPI anchored protein</fullName>
    </recommendedName>
</protein>
<accession>A1CPX8</accession>
<dbReference type="KEGG" id="act:ACLA_024140"/>
<proteinExistence type="predicted"/>
<dbReference type="RefSeq" id="XP_001269125.1">
    <property type="nucleotide sequence ID" value="XM_001269124.1"/>
</dbReference>
<name>A1CPX8_ASPCL</name>